<feature type="region of interest" description="Disordered" evidence="9">
    <location>
        <begin position="1637"/>
        <end position="1656"/>
    </location>
</feature>
<evidence type="ECO:0000256" key="6">
    <source>
        <dbReference type="ARBA" id="ARBA00022833"/>
    </source>
</evidence>
<accession>A0A439DEY4</accession>
<keyword evidence="4 8" id="KW-0863">Zinc-finger</keyword>
<dbReference type="SMART" id="SM00356">
    <property type="entry name" value="ZnF_C3H1"/>
    <property type="match status" value="1"/>
</dbReference>
<reference evidence="12 13" key="1">
    <citation type="submission" date="2018-12" db="EMBL/GenBank/DDBJ databases">
        <title>Draft genome sequence of Xylaria grammica IHI A82.</title>
        <authorList>
            <person name="Buettner E."/>
            <person name="Kellner H."/>
        </authorList>
    </citation>
    <scope>NUCLEOTIDE SEQUENCE [LARGE SCALE GENOMIC DNA]</scope>
    <source>
        <strain evidence="12 13">IHI A82</strain>
    </source>
</reference>
<dbReference type="InterPro" id="IPR047187">
    <property type="entry name" value="SF1_C_Upf1"/>
</dbReference>
<keyword evidence="5" id="KW-0067">ATP-binding</keyword>
<dbReference type="InterPro" id="IPR046439">
    <property type="entry name" value="ZF_RZ_dom"/>
</dbReference>
<dbReference type="Pfam" id="PF13086">
    <property type="entry name" value="AAA_11"/>
    <property type="match status" value="1"/>
</dbReference>
<dbReference type="GO" id="GO:0008270">
    <property type="term" value="F:zinc ion binding"/>
    <property type="evidence" value="ECO:0007669"/>
    <property type="project" value="UniProtKB-KW"/>
</dbReference>
<dbReference type="GO" id="GO:0031048">
    <property type="term" value="P:regulatory ncRNA-mediated heterochromatin formation"/>
    <property type="evidence" value="ECO:0007669"/>
    <property type="project" value="TreeGrafter"/>
</dbReference>
<keyword evidence="2" id="KW-0963">Cytoplasm</keyword>
<dbReference type="STRING" id="363999.A0A439DEY4"/>
<dbReference type="InterPro" id="IPR041677">
    <property type="entry name" value="DNA2/NAM7_AAA_11"/>
</dbReference>
<feature type="compositionally biased region" description="Polar residues" evidence="9">
    <location>
        <begin position="480"/>
        <end position="492"/>
    </location>
</feature>
<dbReference type="PANTHER" id="PTHR10887:SF445">
    <property type="entry name" value="NFX1-TYPE ZINC FINGER-CONTAINING PROTEIN 1"/>
    <property type="match status" value="1"/>
</dbReference>
<sequence>MSNPRAPQKPCLRFKRGKCTYGLQCKFSHDLTSPTGHQQVGPSITTSQRPSSNGRKEDDLREWKRLLRQGRRSPSRATSDRFFELALKLVDSDVGACQETVKLLSEEDGLNYIRLLAEKHLPSALDDHAKQDVWAKQMQPLFSLITNQRVVDSAVLEQQVAVIYNYMQGVSSRRMKIIFNFAISLARSAPATSEFTTASLTTSNLDIVEISLAVLSKMIDCNTNNIIDPTFKAVAQEVASILKSSETTMDDFLILQSQRWLSYIECRLGIGDELPSSRAPTTHSAGSRAEFTLPKHLPGRLAASGPRHDNDRDKIADISILPTHGEVMSTRGEYLPTNDPSSFHLPGIMGRLDREFRLLREDTVGQLRDAVRDLLEMLRSRGPGQRTQRRERQSLFTYIYENVEPVAAAFERVNGLDLLVRFPQPKSTTRHKRREWWTQSKRLQPGALVCVIDGDGSVLFCVVAETTTIMGDEKGKGNHRTNTAEESPNRESLSLAEEDEFAYVHLNLAEFKDNSLQQALCWYQNLGPQHQRCLVEFPGVLLASFQHTLEALQMMSKAPNVPFIDLIAPVTPTVGIAEVPPPQYATKPDFYFDLQCLAKDATKLRCSPTQRLDPKILTRHSTLDETQSSALLDSLSRSFALIQGPPGTGKSYTGEKIIKVLLANKKKGNIGPILCVCYTNHALDQLLEHLLDDGVKQIIRIGSRSKSERLEGVNLRTVARTADRTKPEKSSLWETKTALDAQERSVSVSLRELENCLGRPALQAYLLEHHPQHHQALFGTLVDEDGFQEVRRSPHQLLDQWLHSGQASKTTPAPRPIEQLQAIGLWAMSRAERHHLYNYWQRDIRDPIIEDILHGHKEYVGTRSQRTRVIREVDLRCLEAADVVGVTTTGLARNLELLRRLRCKVLICEEAGEVLEAHNLTALLPSIEHCILIGDHLQLRPQIQNYDLNSANPRGAQYSLDVSLFERLVKPSQNDSQRLPFSTLDTQRRMHPSISELIRHTLYPSLVDGANVFTYPEVLGMKKRLFWFHHSVPEDRAQQQDPTSTSHTNSFEVDMTVALVQHLVRQGTYGPDDIAVITPYLGQLHRLRREMQSSLQISVGDKDLEELSALDASKVGEQEESPAHAPNAPVRTTLLKSIRLATVDNFQGEEAKVVVISLVRSNNEKRCGFLNTSNRINVLLSRAKHGMYLISNSDTYEHIPIALATLITLSRFQRLTTFYSFLPREVAFGNALTFAANLKLVAMPARQSTMRFVDSGAIGLTPLVAIPATRPATVNRSARHALAPAKCAAVIQSVAKSAMSLVRPVPSKTVHPPVRIGNVQCLVRHLVTGFPARNDSTMVDFIMGTQYHEVDLDEDPCIFPDCGHFITKTNMDGIMDLKAHYVMSVDEDSSPVALSRGSVPFSMNEVKTCPSCRGSLRNIARYGRIVRRATLDEATKKFISWSHGEFLELAGKLVNVQVGITKAEIPVAQLLQHQKTPPSTLVMSKGRLQQLQRVVDWVGNSRYKDAIRLWNQISAFIGKVRKEEQPLQRVADHVRHATRQRKITGAFSFDESTLQVKGVLQASALLLKCEIVILTDFMMIRQPLIPLRPEIHLDLTKQMNDCETLISMAESAHYPREETEGHIYLAQFCAFARTLTPEPSGDSTPAETSSETRDKLKDRGTAHIAAARQLIADNQSVLVLQHEIEAAEKMLRDAIFYTEVSAEEMRAVYQAMAREFSGTGHWYNCVNGHPFTIGECGMPMEQARCPECGASVGGQNHSAVEGVRRAHDIEALARDVNRMGI</sequence>
<protein>
    <submittedName>
        <fullName evidence="12">Uncharacterized protein</fullName>
    </submittedName>
</protein>
<feature type="domain" description="RZ-type" evidence="11">
    <location>
        <begin position="1700"/>
        <end position="1779"/>
    </location>
</feature>
<dbReference type="CDD" id="cd18808">
    <property type="entry name" value="SF1_C_Upf1"/>
    <property type="match status" value="1"/>
</dbReference>
<evidence type="ECO:0000256" key="2">
    <source>
        <dbReference type="ARBA" id="ARBA00022490"/>
    </source>
</evidence>
<keyword evidence="13" id="KW-1185">Reference proteome</keyword>
<dbReference type="InterPro" id="IPR000571">
    <property type="entry name" value="Znf_CCCH"/>
</dbReference>
<keyword evidence="5" id="KW-0547">Nucleotide-binding</keyword>
<name>A0A439DEY4_9PEZI</name>
<keyword evidence="3 8" id="KW-0479">Metal-binding</keyword>
<feature type="region of interest" description="Disordered" evidence="9">
    <location>
        <begin position="471"/>
        <end position="493"/>
    </location>
</feature>
<organism evidence="12 13">
    <name type="scientific">Xylaria grammica</name>
    <dbReference type="NCBI Taxonomy" id="363999"/>
    <lineage>
        <taxon>Eukaryota</taxon>
        <taxon>Fungi</taxon>
        <taxon>Dikarya</taxon>
        <taxon>Ascomycota</taxon>
        <taxon>Pezizomycotina</taxon>
        <taxon>Sordariomycetes</taxon>
        <taxon>Xylariomycetidae</taxon>
        <taxon>Xylariales</taxon>
        <taxon>Xylariaceae</taxon>
        <taxon>Xylaria</taxon>
    </lineage>
</organism>
<evidence type="ECO:0000313" key="12">
    <source>
        <dbReference type="EMBL" id="RWA12938.1"/>
    </source>
</evidence>
<feature type="compositionally biased region" description="Polar residues" evidence="9">
    <location>
        <begin position="32"/>
        <end position="53"/>
    </location>
</feature>
<comment type="caution">
    <text evidence="12">The sequence shown here is derived from an EMBL/GenBank/DDBJ whole genome shotgun (WGS) entry which is preliminary data.</text>
</comment>
<dbReference type="InterPro" id="IPR045055">
    <property type="entry name" value="DNA2/NAM7-like"/>
</dbReference>
<dbReference type="FunFam" id="3.40.50.300:FF:001660">
    <property type="entry name" value="NF-X1 finger and helicase protein, putative"/>
    <property type="match status" value="1"/>
</dbReference>
<keyword evidence="5" id="KW-0347">Helicase</keyword>
<dbReference type="InterPro" id="IPR041679">
    <property type="entry name" value="DNA2/NAM7-like_C"/>
</dbReference>
<dbReference type="Pfam" id="PF13087">
    <property type="entry name" value="AAA_12"/>
    <property type="match status" value="1"/>
</dbReference>
<evidence type="ECO:0000256" key="9">
    <source>
        <dbReference type="SAM" id="MobiDB-lite"/>
    </source>
</evidence>
<dbReference type="SUPFAM" id="SSF52540">
    <property type="entry name" value="P-loop containing nucleoside triphosphate hydrolases"/>
    <property type="match status" value="1"/>
</dbReference>
<comment type="subcellular location">
    <subcellularLocation>
        <location evidence="1">Cytoplasm</location>
    </subcellularLocation>
</comment>
<dbReference type="Pfam" id="PF00642">
    <property type="entry name" value="zf-CCCH"/>
    <property type="match status" value="1"/>
</dbReference>
<dbReference type="InterPro" id="IPR027417">
    <property type="entry name" value="P-loop_NTPase"/>
</dbReference>
<evidence type="ECO:0000313" key="13">
    <source>
        <dbReference type="Proteomes" id="UP000286045"/>
    </source>
</evidence>
<dbReference type="CDD" id="cd17936">
    <property type="entry name" value="EEXXEc_NFX1"/>
    <property type="match status" value="1"/>
</dbReference>
<dbReference type="PROSITE" id="PS50103">
    <property type="entry name" value="ZF_C3H1"/>
    <property type="match status" value="1"/>
</dbReference>
<evidence type="ECO:0000256" key="7">
    <source>
        <dbReference type="ARBA" id="ARBA00022859"/>
    </source>
</evidence>
<feature type="region of interest" description="Disordered" evidence="9">
    <location>
        <begin position="275"/>
        <end position="313"/>
    </location>
</feature>
<evidence type="ECO:0000256" key="5">
    <source>
        <dbReference type="ARBA" id="ARBA00022806"/>
    </source>
</evidence>
<feature type="zinc finger region" description="C3H1-type" evidence="8">
    <location>
        <begin position="5"/>
        <end position="32"/>
    </location>
</feature>
<evidence type="ECO:0000259" key="11">
    <source>
        <dbReference type="PROSITE" id="PS51981"/>
    </source>
</evidence>
<evidence type="ECO:0000256" key="1">
    <source>
        <dbReference type="ARBA" id="ARBA00004496"/>
    </source>
</evidence>
<dbReference type="Proteomes" id="UP000286045">
    <property type="component" value="Unassembled WGS sequence"/>
</dbReference>
<dbReference type="GO" id="GO:0004386">
    <property type="term" value="F:helicase activity"/>
    <property type="evidence" value="ECO:0007669"/>
    <property type="project" value="InterPro"/>
</dbReference>
<evidence type="ECO:0000259" key="10">
    <source>
        <dbReference type="PROSITE" id="PS50103"/>
    </source>
</evidence>
<feature type="region of interest" description="Disordered" evidence="9">
    <location>
        <begin position="32"/>
        <end position="60"/>
    </location>
</feature>
<keyword evidence="6 8" id="KW-0862">Zinc</keyword>
<evidence type="ECO:0000256" key="8">
    <source>
        <dbReference type="PROSITE-ProRule" id="PRU00723"/>
    </source>
</evidence>
<evidence type="ECO:0000256" key="4">
    <source>
        <dbReference type="ARBA" id="ARBA00022771"/>
    </source>
</evidence>
<dbReference type="Pfam" id="PF20173">
    <property type="entry name" value="ZnF_RZ-type"/>
    <property type="match status" value="1"/>
</dbReference>
<dbReference type="GO" id="GO:0002376">
    <property type="term" value="P:immune system process"/>
    <property type="evidence" value="ECO:0007669"/>
    <property type="project" value="UniProtKB-KW"/>
</dbReference>
<dbReference type="EMBL" id="RYZI01000038">
    <property type="protein sequence ID" value="RWA12938.1"/>
    <property type="molecule type" value="Genomic_DNA"/>
</dbReference>
<gene>
    <name evidence="12" type="ORF">EKO27_g2167</name>
</gene>
<dbReference type="Gene3D" id="4.10.1000.10">
    <property type="entry name" value="Zinc finger, CCCH-type"/>
    <property type="match status" value="1"/>
</dbReference>
<dbReference type="GO" id="GO:0005737">
    <property type="term" value="C:cytoplasm"/>
    <property type="evidence" value="ECO:0007669"/>
    <property type="project" value="UniProtKB-SubCell"/>
</dbReference>
<feature type="domain" description="C3H1-type" evidence="10">
    <location>
        <begin position="5"/>
        <end position="32"/>
    </location>
</feature>
<proteinExistence type="predicted"/>
<keyword evidence="7" id="KW-0391">Immunity</keyword>
<keyword evidence="5" id="KW-0378">Hydrolase</keyword>
<dbReference type="PROSITE" id="PS51981">
    <property type="entry name" value="ZF_RZ"/>
    <property type="match status" value="1"/>
</dbReference>
<evidence type="ECO:0000256" key="3">
    <source>
        <dbReference type="ARBA" id="ARBA00022723"/>
    </source>
</evidence>
<dbReference type="PANTHER" id="PTHR10887">
    <property type="entry name" value="DNA2/NAM7 HELICASE FAMILY"/>
    <property type="match status" value="1"/>
</dbReference>
<dbReference type="GO" id="GO:0031380">
    <property type="term" value="C:nuclear RNA-directed RNA polymerase complex"/>
    <property type="evidence" value="ECO:0007669"/>
    <property type="project" value="TreeGrafter"/>
</dbReference>
<dbReference type="Gene3D" id="3.40.50.300">
    <property type="entry name" value="P-loop containing nucleotide triphosphate hydrolases"/>
    <property type="match status" value="2"/>
</dbReference>